<keyword evidence="4" id="KW-0812">Transmembrane</keyword>
<dbReference type="Gene3D" id="2.40.170.20">
    <property type="entry name" value="TonB-dependent receptor, beta-barrel domain"/>
    <property type="match status" value="1"/>
</dbReference>
<evidence type="ECO:0000313" key="11">
    <source>
        <dbReference type="Proteomes" id="UP000321807"/>
    </source>
</evidence>
<evidence type="ECO:0000259" key="8">
    <source>
        <dbReference type="Pfam" id="PF07715"/>
    </source>
</evidence>
<evidence type="ECO:0000256" key="7">
    <source>
        <dbReference type="SAM" id="SignalP"/>
    </source>
</evidence>
<dbReference type="InterPro" id="IPR057601">
    <property type="entry name" value="Oar-like_b-barrel"/>
</dbReference>
<dbReference type="Pfam" id="PF07715">
    <property type="entry name" value="Plug"/>
    <property type="match status" value="1"/>
</dbReference>
<evidence type="ECO:0000256" key="3">
    <source>
        <dbReference type="ARBA" id="ARBA00022452"/>
    </source>
</evidence>
<feature type="chain" id="PRO_5022681805" evidence="7">
    <location>
        <begin position="33"/>
        <end position="1060"/>
    </location>
</feature>
<evidence type="ECO:0000256" key="6">
    <source>
        <dbReference type="ARBA" id="ARBA00023237"/>
    </source>
</evidence>
<reference evidence="10 11" key="1">
    <citation type="submission" date="2019-08" db="EMBL/GenBank/DDBJ databases">
        <title>Complete genome sequence of Rhodanobacter glycinis strain T01E-68 isolated from tomato root.</title>
        <authorList>
            <person name="Weon H.-Y."/>
            <person name="Lee S.A."/>
        </authorList>
    </citation>
    <scope>NUCLEOTIDE SEQUENCE [LARGE SCALE GENOMIC DNA]</scope>
    <source>
        <strain evidence="10 11">T01E-68</strain>
    </source>
</reference>
<feature type="domain" description="TonB-dependent receptor plug" evidence="8">
    <location>
        <begin position="137"/>
        <end position="235"/>
    </location>
</feature>
<keyword evidence="3" id="KW-1134">Transmembrane beta strand</keyword>
<name>A0A5B9DYP1_9GAMM</name>
<keyword evidence="7" id="KW-0732">Signal</keyword>
<dbReference type="InterPro" id="IPR036942">
    <property type="entry name" value="Beta-barrel_TonB_sf"/>
</dbReference>
<dbReference type="GO" id="GO:0015344">
    <property type="term" value="F:siderophore uptake transmembrane transporter activity"/>
    <property type="evidence" value="ECO:0007669"/>
    <property type="project" value="TreeGrafter"/>
</dbReference>
<dbReference type="SUPFAM" id="SSF56935">
    <property type="entry name" value="Porins"/>
    <property type="match status" value="1"/>
</dbReference>
<keyword evidence="2" id="KW-0813">Transport</keyword>
<dbReference type="PANTHER" id="PTHR30069">
    <property type="entry name" value="TONB-DEPENDENT OUTER MEMBRANE RECEPTOR"/>
    <property type="match status" value="1"/>
</dbReference>
<evidence type="ECO:0000256" key="2">
    <source>
        <dbReference type="ARBA" id="ARBA00022448"/>
    </source>
</evidence>
<gene>
    <name evidence="10" type="ORF">CS053_00125</name>
</gene>
<dbReference type="GO" id="GO:0044718">
    <property type="term" value="P:siderophore transmembrane transport"/>
    <property type="evidence" value="ECO:0007669"/>
    <property type="project" value="TreeGrafter"/>
</dbReference>
<dbReference type="Proteomes" id="UP000321807">
    <property type="component" value="Chromosome"/>
</dbReference>
<dbReference type="RefSeq" id="WP_147625879.1">
    <property type="nucleotide sequence ID" value="NZ_CP042807.1"/>
</dbReference>
<sequence>MNKRYVRGNQYRRNVLTAALALSLGFTGVVMAQSTVGSVYGTADPGTQLQLTNLGSGQSRSVTVGQNGRFDVNALQSGVYRVNVTEKGQVTTQKITVVAGQGFNLNLATAASAASAESLGTVSVTANALPTIDVSSVQTNTALTAAQIKQLPLARNQTAVALLTPGAVKGDSGFGNLASFSGSSVAENSYYVNGFNVSSYYQSITYSQVPFEAIDQEQVQDGGYGAEYGNSTGGVISVQTKRGTNEWKGGVDVTWNPEFLQSTQPNIYQKNGTLTYNNRGNRNFSVGNAPNAGPAAGGGGNATDFNLRENAWIGGPLIKDKLFMFALLGGTKTTDASYGSVQGAGSGAGYQQSHMSDPTYLVKLDWNINDDNILELTSFSDTQHDNEKLYNYGFGADGKPYHYQYFGQINNTYGGSNNFLKYTGYITDAFTVTAQYGRTVYDRGQTAIAANGTVESYDGNLADALNSPGCPGITDSRLPVTAGTIPAYSSCGFAGSLGIPTARDITKAGRIDFEYKVGQHDLTAGYADTKFSSFNGSALEGGASYTYATIPTKYGSGGTGAPSDSYVQAFQFTTGSHIGLRQKSEYLQDMWHVTDNFLLRLGIRNDSFSNQNGLGATYVSQSHSWQPRLGFSWDVHGDSSLKIYGSAGDYSLPLDNEVALRGASASIYGYQYFTYTGVDPTTGAPKGLQALSPTSSNPAAAAFAKANPAYVGHTYYNGENGQVPYNGSSAATNLRPFKQREFILGAQQTLADWTFGIKGVYRKVLNGTDDICDVRPIYKYLNANYGLNLPTGNDLGPTGSQALEPGGCYIANPGSSATLNWPVMAADGSTKIYKVDLSAAAIGAPRYKRDYESIELTAEHSFTDNFYMRASYTWSRLWGNTDGLVTGANKQTDTGTSFLFDYPELMTASSGYQSNDRRNTFKLYGAYEITPEWLVGANFLFQTGTPESCFGLAPVDGSIGGGYGNTYFYCDGHYVSAGSVGRTHSIWQLDANVAYHPSWAKGLSLRATIFNVFNKHEPVSVNQAGEDGAGNSLAGTTYLMPTAFQAPRYVQLSAEYDFSL</sequence>
<keyword evidence="10" id="KW-0675">Receptor</keyword>
<organism evidence="10 11">
    <name type="scientific">Rhodanobacter glycinis</name>
    <dbReference type="NCBI Taxonomy" id="582702"/>
    <lineage>
        <taxon>Bacteria</taxon>
        <taxon>Pseudomonadati</taxon>
        <taxon>Pseudomonadota</taxon>
        <taxon>Gammaproteobacteria</taxon>
        <taxon>Lysobacterales</taxon>
        <taxon>Rhodanobacteraceae</taxon>
        <taxon>Rhodanobacter</taxon>
    </lineage>
</organism>
<dbReference type="EMBL" id="CP042807">
    <property type="protein sequence ID" value="QEE23076.1"/>
    <property type="molecule type" value="Genomic_DNA"/>
</dbReference>
<protein>
    <submittedName>
        <fullName evidence="10">TonB-dependent receptor</fullName>
    </submittedName>
</protein>
<feature type="domain" description="TonB-dependent transporter Oar-like beta-barrel" evidence="9">
    <location>
        <begin position="615"/>
        <end position="929"/>
    </location>
</feature>
<evidence type="ECO:0000259" key="9">
    <source>
        <dbReference type="Pfam" id="PF25183"/>
    </source>
</evidence>
<keyword evidence="5" id="KW-0472">Membrane</keyword>
<evidence type="ECO:0000313" key="10">
    <source>
        <dbReference type="EMBL" id="QEE23076.1"/>
    </source>
</evidence>
<feature type="signal peptide" evidence="7">
    <location>
        <begin position="1"/>
        <end position="32"/>
    </location>
</feature>
<keyword evidence="6" id="KW-0998">Cell outer membrane</keyword>
<dbReference type="InterPro" id="IPR037066">
    <property type="entry name" value="Plug_dom_sf"/>
</dbReference>
<dbReference type="PANTHER" id="PTHR30069:SF46">
    <property type="entry name" value="OAR PROTEIN"/>
    <property type="match status" value="1"/>
</dbReference>
<dbReference type="AlphaFoldDB" id="A0A5B9DYP1"/>
<dbReference type="InterPro" id="IPR039426">
    <property type="entry name" value="TonB-dep_rcpt-like"/>
</dbReference>
<accession>A0A5B9DYP1</accession>
<comment type="subcellular location">
    <subcellularLocation>
        <location evidence="1">Cell outer membrane</location>
        <topology evidence="1">Multi-pass membrane protein</topology>
    </subcellularLocation>
</comment>
<evidence type="ECO:0000256" key="4">
    <source>
        <dbReference type="ARBA" id="ARBA00022692"/>
    </source>
</evidence>
<proteinExistence type="predicted"/>
<dbReference type="InterPro" id="IPR012910">
    <property type="entry name" value="Plug_dom"/>
</dbReference>
<dbReference type="Pfam" id="PF25183">
    <property type="entry name" value="OMP_b-brl_4"/>
    <property type="match status" value="1"/>
</dbReference>
<evidence type="ECO:0000256" key="5">
    <source>
        <dbReference type="ARBA" id="ARBA00023136"/>
    </source>
</evidence>
<dbReference type="KEGG" id="rgl:CS053_00125"/>
<dbReference type="GO" id="GO:0009279">
    <property type="term" value="C:cell outer membrane"/>
    <property type="evidence" value="ECO:0007669"/>
    <property type="project" value="UniProtKB-SubCell"/>
</dbReference>
<evidence type="ECO:0000256" key="1">
    <source>
        <dbReference type="ARBA" id="ARBA00004571"/>
    </source>
</evidence>
<dbReference type="Gene3D" id="2.170.130.10">
    <property type="entry name" value="TonB-dependent receptor, plug domain"/>
    <property type="match status" value="1"/>
</dbReference>